<dbReference type="InterPro" id="IPR029787">
    <property type="entry name" value="Nucleotide_cyclase"/>
</dbReference>
<dbReference type="GO" id="GO:0052621">
    <property type="term" value="F:diguanylate cyclase activity"/>
    <property type="evidence" value="ECO:0007669"/>
    <property type="project" value="UniProtKB-EC"/>
</dbReference>
<feature type="transmembrane region" description="Helical" evidence="4">
    <location>
        <begin position="189"/>
        <end position="213"/>
    </location>
</feature>
<protein>
    <recommendedName>
        <fullName evidence="2">diguanylate cyclase</fullName>
        <ecNumber evidence="2">2.7.7.65</ecNumber>
    </recommendedName>
</protein>
<feature type="transmembrane region" description="Helical" evidence="4">
    <location>
        <begin position="62"/>
        <end position="84"/>
    </location>
</feature>
<reference evidence="6 7" key="1">
    <citation type="journal article" date="2008" name="J. Bacteriol.">
        <title>Insights into plant cell wall degradation from the genome sequence of the soil bacterium Cellvibrio japonicus.</title>
        <authorList>
            <person name="Deboy R.T."/>
            <person name="Mongodin E.F."/>
            <person name="Fouts D.E."/>
            <person name="Tailford L.E."/>
            <person name="Khouri H."/>
            <person name="Emerson J.B."/>
            <person name="Mohamoud Y."/>
            <person name="Watkins K."/>
            <person name="Henrissat B."/>
            <person name="Gilbert H.J."/>
            <person name="Nelson K.E."/>
        </authorList>
    </citation>
    <scope>NUCLEOTIDE SEQUENCE [LARGE SCALE GENOMIC DNA]</scope>
    <source>
        <strain evidence="6 7">Ueda107</strain>
    </source>
</reference>
<evidence type="ECO:0000313" key="6">
    <source>
        <dbReference type="EMBL" id="ACE84131.1"/>
    </source>
</evidence>
<feature type="transmembrane region" description="Helical" evidence="4">
    <location>
        <begin position="36"/>
        <end position="56"/>
    </location>
</feature>
<dbReference type="InterPro" id="IPR050469">
    <property type="entry name" value="Diguanylate_Cyclase"/>
</dbReference>
<feature type="transmembrane region" description="Helical" evidence="4">
    <location>
        <begin position="153"/>
        <end position="177"/>
    </location>
</feature>
<dbReference type="SMART" id="SM00267">
    <property type="entry name" value="GGDEF"/>
    <property type="match status" value="1"/>
</dbReference>
<accession>B3PE85</accession>
<dbReference type="AlphaFoldDB" id="B3PE85"/>
<name>B3PE85_CELJU</name>
<dbReference type="KEGG" id="cja:CJA_1595"/>
<keyword evidence="4" id="KW-0472">Membrane</keyword>
<evidence type="ECO:0000259" key="5">
    <source>
        <dbReference type="PROSITE" id="PS50887"/>
    </source>
</evidence>
<sequence>MIQQDFHYFVLIIPACLLLLGIAFVIGRLMLRDQVFLSWIAAGYILSALALAAQSLMNNQQLAHWSVVAASIYLFSIWAVAHGLALRKGGTAHPKMALLISAITLSLLFYYSQVVDNLWLRIIIANSGLGLIQLLVARLFLTSVATKDVLDKTLSISYLVIIVYTLARPAVIAIGVSPADLGELTQSNYWLLMLSASLLLSLWLALLVIAITVRDIMHKMNDERYRDSLTHLLNRRGFFEAAKDFMGSDATSRYFLLTCDIDHFKNVNDNWGHLAGDKVLQAVSKAIIKNVRKGDLVARFGGEEFVIFLRSIDINDARKIAERIREEIENTTYSAIPICITASFGLVDIVPNQDLVSAIDRADALLYNAKQNGRNQVCWH</sequence>
<proteinExistence type="predicted"/>
<dbReference type="PANTHER" id="PTHR45138:SF9">
    <property type="entry name" value="DIGUANYLATE CYCLASE DGCM-RELATED"/>
    <property type="match status" value="1"/>
</dbReference>
<keyword evidence="7" id="KW-1185">Reference proteome</keyword>
<evidence type="ECO:0000256" key="4">
    <source>
        <dbReference type="SAM" id="Phobius"/>
    </source>
</evidence>
<dbReference type="PANTHER" id="PTHR45138">
    <property type="entry name" value="REGULATORY COMPONENTS OF SENSORY TRANSDUCTION SYSTEM"/>
    <property type="match status" value="1"/>
</dbReference>
<keyword evidence="4" id="KW-0812">Transmembrane</keyword>
<dbReference type="PROSITE" id="PS50887">
    <property type="entry name" value="GGDEF"/>
    <property type="match status" value="1"/>
</dbReference>
<evidence type="ECO:0000256" key="3">
    <source>
        <dbReference type="ARBA" id="ARBA00034247"/>
    </source>
</evidence>
<evidence type="ECO:0000313" key="7">
    <source>
        <dbReference type="Proteomes" id="UP000001036"/>
    </source>
</evidence>
<dbReference type="RefSeq" id="WP_012487219.1">
    <property type="nucleotide sequence ID" value="NC_010995.1"/>
</dbReference>
<comment type="catalytic activity">
    <reaction evidence="3">
        <text>2 GTP = 3',3'-c-di-GMP + 2 diphosphate</text>
        <dbReference type="Rhea" id="RHEA:24898"/>
        <dbReference type="ChEBI" id="CHEBI:33019"/>
        <dbReference type="ChEBI" id="CHEBI:37565"/>
        <dbReference type="ChEBI" id="CHEBI:58805"/>
        <dbReference type="EC" id="2.7.7.65"/>
    </reaction>
</comment>
<dbReference type="Gene3D" id="3.30.70.270">
    <property type="match status" value="1"/>
</dbReference>
<dbReference type="InterPro" id="IPR000160">
    <property type="entry name" value="GGDEF_dom"/>
</dbReference>
<feature type="transmembrane region" description="Helical" evidence="4">
    <location>
        <begin position="118"/>
        <end position="141"/>
    </location>
</feature>
<feature type="domain" description="GGDEF" evidence="5">
    <location>
        <begin position="252"/>
        <end position="380"/>
    </location>
</feature>
<feature type="transmembrane region" description="Helical" evidence="4">
    <location>
        <begin position="96"/>
        <end position="112"/>
    </location>
</feature>
<dbReference type="EC" id="2.7.7.65" evidence="2"/>
<dbReference type="CDD" id="cd01949">
    <property type="entry name" value="GGDEF"/>
    <property type="match status" value="1"/>
</dbReference>
<dbReference type="eggNOG" id="COG3706">
    <property type="taxonomic scope" value="Bacteria"/>
</dbReference>
<evidence type="ECO:0000256" key="2">
    <source>
        <dbReference type="ARBA" id="ARBA00012528"/>
    </source>
</evidence>
<comment type="cofactor">
    <cofactor evidence="1">
        <name>Mg(2+)</name>
        <dbReference type="ChEBI" id="CHEBI:18420"/>
    </cofactor>
</comment>
<keyword evidence="4" id="KW-1133">Transmembrane helix</keyword>
<dbReference type="SUPFAM" id="SSF55073">
    <property type="entry name" value="Nucleotide cyclase"/>
    <property type="match status" value="1"/>
</dbReference>
<gene>
    <name evidence="6" type="ordered locus">CJA_1595</name>
</gene>
<dbReference type="HOGENOM" id="CLU_000445_11_1_6"/>
<dbReference type="STRING" id="498211.CJA_1595"/>
<feature type="transmembrane region" description="Helical" evidence="4">
    <location>
        <begin position="6"/>
        <end position="29"/>
    </location>
</feature>
<evidence type="ECO:0000256" key="1">
    <source>
        <dbReference type="ARBA" id="ARBA00001946"/>
    </source>
</evidence>
<dbReference type="OrthoDB" id="9812260at2"/>
<dbReference type="Pfam" id="PF00990">
    <property type="entry name" value="GGDEF"/>
    <property type="match status" value="1"/>
</dbReference>
<dbReference type="FunFam" id="3.30.70.270:FF:000001">
    <property type="entry name" value="Diguanylate cyclase domain protein"/>
    <property type="match status" value="1"/>
</dbReference>
<dbReference type="EMBL" id="CP000934">
    <property type="protein sequence ID" value="ACE84131.1"/>
    <property type="molecule type" value="Genomic_DNA"/>
</dbReference>
<dbReference type="InterPro" id="IPR043128">
    <property type="entry name" value="Rev_trsase/Diguanyl_cyclase"/>
</dbReference>
<organism evidence="6 7">
    <name type="scientific">Cellvibrio japonicus (strain Ueda107)</name>
    <name type="common">Pseudomonas fluorescens subsp. cellulosa</name>
    <dbReference type="NCBI Taxonomy" id="498211"/>
    <lineage>
        <taxon>Bacteria</taxon>
        <taxon>Pseudomonadati</taxon>
        <taxon>Pseudomonadota</taxon>
        <taxon>Gammaproteobacteria</taxon>
        <taxon>Cellvibrionales</taxon>
        <taxon>Cellvibrionaceae</taxon>
        <taxon>Cellvibrio</taxon>
    </lineage>
</organism>
<dbReference type="Proteomes" id="UP000001036">
    <property type="component" value="Chromosome"/>
</dbReference>
<dbReference type="NCBIfam" id="TIGR00254">
    <property type="entry name" value="GGDEF"/>
    <property type="match status" value="1"/>
</dbReference>